<accession>A0A2C8F5E8</accession>
<dbReference type="OrthoDB" id="9793681at2"/>
<comment type="similarity">
    <text evidence="1 2">Belongs to the Iojap/RsfS family.</text>
</comment>
<dbReference type="Pfam" id="PF02410">
    <property type="entry name" value="RsfS"/>
    <property type="match status" value="1"/>
</dbReference>
<name>A0A2C8F5E8_9BACT</name>
<comment type="function">
    <text evidence="2">Functions as a ribosomal silencing factor. Interacts with ribosomal protein uL14 (rplN), blocking formation of intersubunit bridge B8. Prevents association of the 30S and 50S ribosomal subunits and the formation of functional ribosomes, thus repressing translation.</text>
</comment>
<dbReference type="KEGG" id="pprf:DPRO_0892"/>
<gene>
    <name evidence="2 3" type="primary">rsfS</name>
    <name evidence="3" type="ORF">DPRO_0892</name>
</gene>
<proteinExistence type="inferred from homology"/>
<dbReference type="GO" id="GO:0017148">
    <property type="term" value="P:negative regulation of translation"/>
    <property type="evidence" value="ECO:0007669"/>
    <property type="project" value="UniProtKB-UniRule"/>
</dbReference>
<comment type="subunit">
    <text evidence="2">Interacts with ribosomal protein uL14 (rplN).</text>
</comment>
<dbReference type="PANTHER" id="PTHR21043:SF0">
    <property type="entry name" value="MITOCHONDRIAL ASSEMBLY OF RIBOSOMAL LARGE SUBUNIT PROTEIN 1"/>
    <property type="match status" value="1"/>
</dbReference>
<evidence type="ECO:0000256" key="2">
    <source>
        <dbReference type="HAMAP-Rule" id="MF_01477"/>
    </source>
</evidence>
<dbReference type="NCBIfam" id="TIGR00090">
    <property type="entry name" value="rsfS_iojap_ybeB"/>
    <property type="match status" value="1"/>
</dbReference>
<dbReference type="GO" id="GO:0090071">
    <property type="term" value="P:negative regulation of ribosome biogenesis"/>
    <property type="evidence" value="ECO:0007669"/>
    <property type="project" value="UniProtKB-UniRule"/>
</dbReference>
<dbReference type="EMBL" id="LT907975">
    <property type="protein sequence ID" value="SOB57783.1"/>
    <property type="molecule type" value="Genomic_DNA"/>
</dbReference>
<dbReference type="Proteomes" id="UP000219215">
    <property type="component" value="Chromosome DPRO"/>
</dbReference>
<evidence type="ECO:0000313" key="4">
    <source>
        <dbReference type="Proteomes" id="UP000219215"/>
    </source>
</evidence>
<keyword evidence="2" id="KW-0810">Translation regulation</keyword>
<evidence type="ECO:0000313" key="3">
    <source>
        <dbReference type="EMBL" id="SOB57783.1"/>
    </source>
</evidence>
<keyword evidence="2" id="KW-0678">Repressor</keyword>
<dbReference type="Gene3D" id="3.30.460.10">
    <property type="entry name" value="Beta Polymerase, domain 2"/>
    <property type="match status" value="1"/>
</dbReference>
<dbReference type="InterPro" id="IPR043519">
    <property type="entry name" value="NT_sf"/>
</dbReference>
<sequence>MKKEKKFVQIPSEEKARMVAEWLTDKQGENIVIMDVSKISSVTDMTLIVSARGVKHAQALANQLLEKAAENSIEFLGMEGQQTGEWILVDLNDVLIHVFIDELREFYNIEGMWAEAPRLEA</sequence>
<keyword evidence="2" id="KW-0963">Cytoplasm</keyword>
<reference evidence="4" key="1">
    <citation type="submission" date="2017-09" db="EMBL/GenBank/DDBJ databases">
        <authorList>
            <person name="Regsiter A."/>
            <person name="William W."/>
        </authorList>
    </citation>
    <scope>NUCLEOTIDE SEQUENCE [LARGE SCALE GENOMIC DNA]</scope>
    <source>
        <strain evidence="4">500-1</strain>
    </source>
</reference>
<comment type="subcellular location">
    <subcellularLocation>
        <location evidence="2">Cytoplasm</location>
    </subcellularLocation>
</comment>
<dbReference type="GO" id="GO:0042256">
    <property type="term" value="P:cytosolic ribosome assembly"/>
    <property type="evidence" value="ECO:0007669"/>
    <property type="project" value="UniProtKB-UniRule"/>
</dbReference>
<dbReference type="GO" id="GO:0043023">
    <property type="term" value="F:ribosomal large subunit binding"/>
    <property type="evidence" value="ECO:0007669"/>
    <property type="project" value="TreeGrafter"/>
</dbReference>
<dbReference type="SUPFAM" id="SSF81301">
    <property type="entry name" value="Nucleotidyltransferase"/>
    <property type="match status" value="1"/>
</dbReference>
<dbReference type="HAMAP" id="MF_01477">
    <property type="entry name" value="Iojap_RsfS"/>
    <property type="match status" value="1"/>
</dbReference>
<dbReference type="PANTHER" id="PTHR21043">
    <property type="entry name" value="IOJAP SUPERFAMILY ORTHOLOG"/>
    <property type="match status" value="1"/>
</dbReference>
<dbReference type="RefSeq" id="WP_097010977.1">
    <property type="nucleotide sequence ID" value="NZ_LT907975.1"/>
</dbReference>
<organism evidence="3 4">
    <name type="scientific">Pseudodesulfovibrio profundus</name>
    <dbReference type="NCBI Taxonomy" id="57320"/>
    <lineage>
        <taxon>Bacteria</taxon>
        <taxon>Pseudomonadati</taxon>
        <taxon>Thermodesulfobacteriota</taxon>
        <taxon>Desulfovibrionia</taxon>
        <taxon>Desulfovibrionales</taxon>
        <taxon>Desulfovibrionaceae</taxon>
    </lineage>
</organism>
<dbReference type="GO" id="GO:0005737">
    <property type="term" value="C:cytoplasm"/>
    <property type="evidence" value="ECO:0007669"/>
    <property type="project" value="UniProtKB-SubCell"/>
</dbReference>
<evidence type="ECO:0000256" key="1">
    <source>
        <dbReference type="ARBA" id="ARBA00010574"/>
    </source>
</evidence>
<protein>
    <recommendedName>
        <fullName evidence="2">Ribosomal silencing factor RsfS</fullName>
    </recommendedName>
</protein>
<keyword evidence="4" id="KW-1185">Reference proteome</keyword>
<dbReference type="AlphaFoldDB" id="A0A2C8F5E8"/>
<dbReference type="InterPro" id="IPR004394">
    <property type="entry name" value="Iojap/RsfS/C7orf30"/>
</dbReference>